<reference evidence="2" key="2">
    <citation type="submission" date="2015-01" db="EMBL/GenBank/DDBJ databases">
        <title>Evolutionary Origins and Diversification of the Mycorrhizal Mutualists.</title>
        <authorList>
            <consortium name="DOE Joint Genome Institute"/>
            <consortium name="Mycorrhizal Genomics Consortium"/>
            <person name="Kohler A."/>
            <person name="Kuo A."/>
            <person name="Nagy L.G."/>
            <person name="Floudas D."/>
            <person name="Copeland A."/>
            <person name="Barry K.W."/>
            <person name="Cichocki N."/>
            <person name="Veneault-Fourrey C."/>
            <person name="LaButti K."/>
            <person name="Lindquist E.A."/>
            <person name="Lipzen A."/>
            <person name="Lundell T."/>
            <person name="Morin E."/>
            <person name="Murat C."/>
            <person name="Riley R."/>
            <person name="Ohm R."/>
            <person name="Sun H."/>
            <person name="Tunlid A."/>
            <person name="Henrissat B."/>
            <person name="Grigoriev I.V."/>
            <person name="Hibbett D.S."/>
            <person name="Martin F."/>
        </authorList>
    </citation>
    <scope>NUCLEOTIDE SEQUENCE [LARGE SCALE GENOMIC DNA]</scope>
    <source>
        <strain evidence="2">MUT 4182</strain>
    </source>
</reference>
<dbReference type="AlphaFoldDB" id="A0A0C3PQP0"/>
<evidence type="ECO:0000313" key="2">
    <source>
        <dbReference type="Proteomes" id="UP000054248"/>
    </source>
</evidence>
<proteinExistence type="predicted"/>
<dbReference type="STRING" id="1051891.A0A0C3PQP0"/>
<evidence type="ECO:0000313" key="1">
    <source>
        <dbReference type="EMBL" id="KIO16895.1"/>
    </source>
</evidence>
<sequence>MLSSDHIGSQEEGMKDNPIVLEAITVSQVTSFCRVACCRRFDAAPDMTLKEWSEALQIATLWRFEQLRAYIIMNIDSMAWDPFDRIQVADDCGLTDWLHPAYARLCARDASLTIEEGRRIGFERFAALVKIREDDFKSAIRSGSRWPNSATYGNPPGPKVNCTSEWCRPRYRLSSREESFLGKIAQSEALKVDGN</sequence>
<dbReference type="OrthoDB" id="9997739at2759"/>
<reference evidence="1 2" key="1">
    <citation type="submission" date="2014-04" db="EMBL/GenBank/DDBJ databases">
        <authorList>
            <consortium name="DOE Joint Genome Institute"/>
            <person name="Kuo A."/>
            <person name="Girlanda M."/>
            <person name="Perotto S."/>
            <person name="Kohler A."/>
            <person name="Nagy L.G."/>
            <person name="Floudas D."/>
            <person name="Copeland A."/>
            <person name="Barry K.W."/>
            <person name="Cichocki N."/>
            <person name="Veneault-Fourrey C."/>
            <person name="LaButti K."/>
            <person name="Lindquist E.A."/>
            <person name="Lipzen A."/>
            <person name="Lundell T."/>
            <person name="Morin E."/>
            <person name="Murat C."/>
            <person name="Sun H."/>
            <person name="Tunlid A."/>
            <person name="Henrissat B."/>
            <person name="Grigoriev I.V."/>
            <person name="Hibbett D.S."/>
            <person name="Martin F."/>
            <person name="Nordberg H.P."/>
            <person name="Cantor M.N."/>
            <person name="Hua S.X."/>
        </authorList>
    </citation>
    <scope>NUCLEOTIDE SEQUENCE [LARGE SCALE GENOMIC DNA]</scope>
    <source>
        <strain evidence="1 2">MUT 4182</strain>
    </source>
</reference>
<organism evidence="1 2">
    <name type="scientific">Tulasnella calospora MUT 4182</name>
    <dbReference type="NCBI Taxonomy" id="1051891"/>
    <lineage>
        <taxon>Eukaryota</taxon>
        <taxon>Fungi</taxon>
        <taxon>Dikarya</taxon>
        <taxon>Basidiomycota</taxon>
        <taxon>Agaricomycotina</taxon>
        <taxon>Agaricomycetes</taxon>
        <taxon>Cantharellales</taxon>
        <taxon>Tulasnellaceae</taxon>
        <taxon>Tulasnella</taxon>
    </lineage>
</organism>
<dbReference type="HOGENOM" id="CLU_1195629_0_0_1"/>
<gene>
    <name evidence="1" type="ORF">M407DRAFT_33451</name>
</gene>
<name>A0A0C3PQP0_9AGAM</name>
<accession>A0A0C3PQP0</accession>
<dbReference type="Proteomes" id="UP000054248">
    <property type="component" value="Unassembled WGS sequence"/>
</dbReference>
<dbReference type="EMBL" id="KN823465">
    <property type="protein sequence ID" value="KIO16895.1"/>
    <property type="molecule type" value="Genomic_DNA"/>
</dbReference>
<protein>
    <submittedName>
        <fullName evidence="1">Uncharacterized protein</fullName>
    </submittedName>
</protein>
<keyword evidence="2" id="KW-1185">Reference proteome</keyword>